<proteinExistence type="predicted"/>
<comment type="caution">
    <text evidence="2">The sequence shown here is derived from an EMBL/GenBank/DDBJ whole genome shotgun (WGS) entry which is preliminary data.</text>
</comment>
<dbReference type="EMBL" id="AGSI01000013">
    <property type="protein sequence ID" value="EIE21061.1"/>
    <property type="molecule type" value="Genomic_DNA"/>
</dbReference>
<protein>
    <submittedName>
        <fullName evidence="2">Uncharacterized protein</fullName>
    </submittedName>
</protein>
<accession>I0YRP2</accession>
<keyword evidence="1" id="KW-1133">Transmembrane helix</keyword>
<keyword evidence="1" id="KW-0472">Membrane</keyword>
<feature type="transmembrane region" description="Helical" evidence="1">
    <location>
        <begin position="26"/>
        <end position="46"/>
    </location>
</feature>
<sequence>MSSKAAALHHLTTESTLTTVTRELKYLWPFVAGLGACGYVFLKVGLSVTDEDVKNSKFSNPNKH</sequence>
<dbReference type="AlphaFoldDB" id="I0YRP2"/>
<evidence type="ECO:0000256" key="1">
    <source>
        <dbReference type="SAM" id="Phobius"/>
    </source>
</evidence>
<evidence type="ECO:0000313" key="2">
    <source>
        <dbReference type="EMBL" id="EIE21061.1"/>
    </source>
</evidence>
<dbReference type="GeneID" id="17039276"/>
<dbReference type="Proteomes" id="UP000007264">
    <property type="component" value="Unassembled WGS sequence"/>
</dbReference>
<dbReference type="TCDB" id="8.A.73.1.3">
    <property type="family name" value="the mitochondrial atp synthase stress-responsive protein (masp) family"/>
</dbReference>
<gene>
    <name evidence="2" type="ORF">COCSUDRAFT_54105</name>
</gene>
<organism evidence="2 3">
    <name type="scientific">Coccomyxa subellipsoidea (strain C-169)</name>
    <name type="common">Green microalga</name>
    <dbReference type="NCBI Taxonomy" id="574566"/>
    <lineage>
        <taxon>Eukaryota</taxon>
        <taxon>Viridiplantae</taxon>
        <taxon>Chlorophyta</taxon>
        <taxon>core chlorophytes</taxon>
        <taxon>Trebouxiophyceae</taxon>
        <taxon>Trebouxiophyceae incertae sedis</taxon>
        <taxon>Coccomyxaceae</taxon>
        <taxon>Coccomyxa</taxon>
        <taxon>Coccomyxa subellipsoidea</taxon>
    </lineage>
</organism>
<reference evidence="2 3" key="1">
    <citation type="journal article" date="2012" name="Genome Biol.">
        <title>The genome of the polar eukaryotic microalga coccomyxa subellipsoidea reveals traits of cold adaptation.</title>
        <authorList>
            <person name="Blanc G."/>
            <person name="Agarkova I."/>
            <person name="Grimwood J."/>
            <person name="Kuo A."/>
            <person name="Brueggeman A."/>
            <person name="Dunigan D."/>
            <person name="Gurnon J."/>
            <person name="Ladunga I."/>
            <person name="Lindquist E."/>
            <person name="Lucas S."/>
            <person name="Pangilinan J."/>
            <person name="Proschold T."/>
            <person name="Salamov A."/>
            <person name="Schmutz J."/>
            <person name="Weeks D."/>
            <person name="Yamada T."/>
            <person name="Claverie J.M."/>
            <person name="Grigoriev I."/>
            <person name="Van Etten J."/>
            <person name="Lomsadze A."/>
            <person name="Borodovsky M."/>
        </authorList>
    </citation>
    <scope>NUCLEOTIDE SEQUENCE [LARGE SCALE GENOMIC DNA]</scope>
    <source>
        <strain evidence="2 3">C-169</strain>
    </source>
</reference>
<keyword evidence="3" id="KW-1185">Reference proteome</keyword>
<dbReference type="RefSeq" id="XP_005645605.1">
    <property type="nucleotide sequence ID" value="XM_005645548.1"/>
</dbReference>
<name>I0YRP2_COCSC</name>
<keyword evidence="1" id="KW-0812">Transmembrane</keyword>
<evidence type="ECO:0000313" key="3">
    <source>
        <dbReference type="Proteomes" id="UP000007264"/>
    </source>
</evidence>
<dbReference type="OrthoDB" id="15815at2759"/>
<dbReference type="KEGG" id="csl:COCSUDRAFT_54105"/>